<dbReference type="Gene3D" id="2.60.40.10">
    <property type="entry name" value="Immunoglobulins"/>
    <property type="match status" value="1"/>
</dbReference>
<dbReference type="SUPFAM" id="SSF49265">
    <property type="entry name" value="Fibronectin type III"/>
    <property type="match status" value="1"/>
</dbReference>
<sequence>MIMIMKILFQILLLISLFSSLVSSLNASSINSNSPICGNDVEDVLFINSQSDLDLVGHCQIFNSSIFISGGYNIDTLAVLSNLEIILGYLVIIDSYSLKNLFGLHNVREINGKELYINDYDVVIRHNRDSLNLENGLCYANKVNWTLISSNEEEWITDNAINCPNCDMKCNGCWGPGPQLCQKCINYRSGITCVDDCPIGTNETERKCIERLPGIPKFSGEAKSLDSIELNFIARNITNGIMLGYEMMRDNEIYKLYEPTRENYDSTYNLSFNLLENGIPNYKLDIFDLIPYTLYNFSMRILNSIGWGNYTDLLLIRTREGYPPIPAIPNVKLIGNVININIQEVSNIYGPIIKYILLDIENTIIYNGTFIKNINITDIISDKIYSYKLEVYTNQILKSESNYSETILWKERENNNIYENENNDYLLYIWIGSGVLGFLLCGGIIYKIINKRRNRERRNKSRSLHRLKDKERVQYLSSHCKNPLYRRISELNLFPAIKKYFSGSSLKNEVFKKKIDKNGEKDFSDHTYEEIKLKKNECYIQVEEIKPNDCYIEVNGEEKLKNRNYLDILQDNIPNLVPKNMLIK</sequence>
<evidence type="ECO:0000259" key="2">
    <source>
        <dbReference type="Pfam" id="PF01030"/>
    </source>
</evidence>
<dbReference type="InterPro" id="IPR006212">
    <property type="entry name" value="Furin_repeat"/>
</dbReference>
<evidence type="ECO:0000313" key="3">
    <source>
        <dbReference type="EMBL" id="QHU16424.1"/>
    </source>
</evidence>
<dbReference type="InterPro" id="IPR036941">
    <property type="entry name" value="Rcpt_L-dom_sf"/>
</dbReference>
<feature type="transmembrane region" description="Helical" evidence="1">
    <location>
        <begin position="425"/>
        <end position="449"/>
    </location>
</feature>
<dbReference type="Gene3D" id="2.10.220.10">
    <property type="entry name" value="Hormone Receptor, Insulin-like Growth Factor Receptor 1, Chain A, domain 2"/>
    <property type="match status" value="1"/>
</dbReference>
<organism evidence="3">
    <name type="scientific">viral metagenome</name>
    <dbReference type="NCBI Taxonomy" id="1070528"/>
    <lineage>
        <taxon>unclassified sequences</taxon>
        <taxon>metagenomes</taxon>
        <taxon>organismal metagenomes</taxon>
    </lineage>
</organism>
<dbReference type="SUPFAM" id="SSF52058">
    <property type="entry name" value="L domain-like"/>
    <property type="match status" value="1"/>
</dbReference>
<protein>
    <recommendedName>
        <fullName evidence="2">Receptor L-domain domain-containing protein</fullName>
    </recommendedName>
</protein>
<dbReference type="SMART" id="SM00261">
    <property type="entry name" value="FU"/>
    <property type="match status" value="1"/>
</dbReference>
<proteinExistence type="predicted"/>
<dbReference type="Pfam" id="PF01030">
    <property type="entry name" value="Recep_L_domain"/>
    <property type="match status" value="1"/>
</dbReference>
<reference evidence="3" key="1">
    <citation type="journal article" date="2020" name="Nature">
        <title>Giant virus diversity and host interactions through global metagenomics.</title>
        <authorList>
            <person name="Schulz F."/>
            <person name="Roux S."/>
            <person name="Paez-Espino D."/>
            <person name="Jungbluth S."/>
            <person name="Walsh D.A."/>
            <person name="Denef V.J."/>
            <person name="McMahon K.D."/>
            <person name="Konstantinidis K.T."/>
            <person name="Eloe-Fadrosh E.A."/>
            <person name="Kyrpides N.C."/>
            <person name="Woyke T."/>
        </authorList>
    </citation>
    <scope>NUCLEOTIDE SEQUENCE</scope>
    <source>
        <strain evidence="3">GVMAG-S-3300011013-78</strain>
    </source>
</reference>
<dbReference type="AlphaFoldDB" id="A0A6C0KJC1"/>
<keyword evidence="1" id="KW-0812">Transmembrane</keyword>
<feature type="domain" description="Receptor L-domain" evidence="2">
    <location>
        <begin position="59"/>
        <end position="131"/>
    </location>
</feature>
<name>A0A6C0KJC1_9ZZZZ</name>
<evidence type="ECO:0000256" key="1">
    <source>
        <dbReference type="SAM" id="Phobius"/>
    </source>
</evidence>
<accession>A0A6C0KJC1</accession>
<dbReference type="CDD" id="cd00064">
    <property type="entry name" value="FU"/>
    <property type="match status" value="1"/>
</dbReference>
<keyword evidence="1" id="KW-1133">Transmembrane helix</keyword>
<dbReference type="InterPro" id="IPR000494">
    <property type="entry name" value="Rcpt_L-dom"/>
</dbReference>
<dbReference type="InterPro" id="IPR013783">
    <property type="entry name" value="Ig-like_fold"/>
</dbReference>
<keyword evidence="1" id="KW-0472">Membrane</keyword>
<dbReference type="Gene3D" id="3.80.20.20">
    <property type="entry name" value="Receptor L-domain"/>
    <property type="match status" value="1"/>
</dbReference>
<dbReference type="EMBL" id="MN740881">
    <property type="protein sequence ID" value="QHU16424.1"/>
    <property type="molecule type" value="Genomic_DNA"/>
</dbReference>
<dbReference type="InterPro" id="IPR036116">
    <property type="entry name" value="FN3_sf"/>
</dbReference>